<comment type="caution">
    <text evidence="1">The sequence shown here is derived from an EMBL/GenBank/DDBJ whole genome shotgun (WGS) entry which is preliminary data.</text>
</comment>
<evidence type="ECO:0000313" key="2">
    <source>
        <dbReference type="Proteomes" id="UP001057402"/>
    </source>
</evidence>
<proteinExistence type="predicted"/>
<protein>
    <submittedName>
        <fullName evidence="1">Uncharacterized protein</fullName>
    </submittedName>
</protein>
<evidence type="ECO:0000313" key="1">
    <source>
        <dbReference type="EMBL" id="KAI4371182.1"/>
    </source>
</evidence>
<sequence length="588" mass="64981">MIISVLRNIKCSEDVVDVSKTKKSYALCDLGLFIMKKLTGVEGNLSTGLPAASLPSVLYRLIDILESQTEVCEGKTWLADENILAPFELLELGTESCNLLDVAEKEDAKASGSDEKELPLKKMMKQLKSRGAKGKKEKRKSLPEETNVEKNLDILNMVRKINLDMMDISNKPESRNGHEKLPTKENKSEINYQNGDTSEASDAPPSQIPKRRRSSSAHGSAKSLKRTNESGDDEFFTDSGLLAASTPKTSISSSKRSSKSFARDHARVHEGEQLDDDVKASKESENVGTSNEKAMMESPKNKRKIVSGLAKMLEFPSAFPTSSGKLAKCTSRKDNLLEDLIGCRIKVWWPMDKQFYEGTVKSYDLSRNRHVVLYDDGDVEILNLEKEKWEIVNKGHKAAKRLKSVKANVTKKMSPDPKDKILDNAPGLYSSEKMEIAATASSGDDAIDAGIEERPLEEGNDADQMLGDESDEKMRSFTKRKPMNELDGSPQFAALTDDEEGHSDADSPPPDAQESQGEDEVSEPPESVQEERDPKERKIDGSESESQGKSKKLSATCPSAEEGTEIPDDEPLKIWKKRVGGKSDTTRS</sequence>
<accession>A0ACB9R5B2</accession>
<organism evidence="1 2">
    <name type="scientific">Melastoma candidum</name>
    <dbReference type="NCBI Taxonomy" id="119954"/>
    <lineage>
        <taxon>Eukaryota</taxon>
        <taxon>Viridiplantae</taxon>
        <taxon>Streptophyta</taxon>
        <taxon>Embryophyta</taxon>
        <taxon>Tracheophyta</taxon>
        <taxon>Spermatophyta</taxon>
        <taxon>Magnoliopsida</taxon>
        <taxon>eudicotyledons</taxon>
        <taxon>Gunneridae</taxon>
        <taxon>Pentapetalae</taxon>
        <taxon>rosids</taxon>
        <taxon>malvids</taxon>
        <taxon>Myrtales</taxon>
        <taxon>Melastomataceae</taxon>
        <taxon>Melastomatoideae</taxon>
        <taxon>Melastomateae</taxon>
        <taxon>Melastoma</taxon>
    </lineage>
</organism>
<dbReference type="EMBL" id="CM042884">
    <property type="protein sequence ID" value="KAI4371182.1"/>
    <property type="molecule type" value="Genomic_DNA"/>
</dbReference>
<reference evidence="2" key="1">
    <citation type="journal article" date="2023" name="Front. Plant Sci.">
        <title>Chromosomal-level genome assembly of Melastoma candidum provides insights into trichome evolution.</title>
        <authorList>
            <person name="Zhong Y."/>
            <person name="Wu W."/>
            <person name="Sun C."/>
            <person name="Zou P."/>
            <person name="Liu Y."/>
            <person name="Dai S."/>
            <person name="Zhou R."/>
        </authorList>
    </citation>
    <scope>NUCLEOTIDE SEQUENCE [LARGE SCALE GENOMIC DNA]</scope>
</reference>
<dbReference type="Proteomes" id="UP001057402">
    <property type="component" value="Chromosome 5"/>
</dbReference>
<gene>
    <name evidence="1" type="ORF">MLD38_019448</name>
</gene>
<name>A0ACB9R5B2_9MYRT</name>
<keyword evidence="2" id="KW-1185">Reference proteome</keyword>